<dbReference type="AlphaFoldDB" id="A0A1L5F517"/>
<keyword evidence="1" id="KW-1133">Transmembrane helix</keyword>
<dbReference type="EMBL" id="CP018335">
    <property type="protein sequence ID" value="APM37940.1"/>
    <property type="molecule type" value="Genomic_DNA"/>
</dbReference>
<protein>
    <submittedName>
        <fullName evidence="2">Uncharacterized protein</fullName>
    </submittedName>
</protein>
<evidence type="ECO:0000313" key="3">
    <source>
        <dbReference type="Proteomes" id="UP000184604"/>
    </source>
</evidence>
<keyword evidence="1" id="KW-0472">Membrane</keyword>
<proteinExistence type="predicted"/>
<dbReference type="Proteomes" id="UP000184604">
    <property type="component" value="Chromosome"/>
</dbReference>
<dbReference type="OrthoDB" id="10016412at2"/>
<sequence>MVGKSIILITVVFNIIGIILNGNNFFMGNAPTYLDCAFSIFYVLLWGGLSAYTYIKKDVLLSKFQLNYWIIGLAISIISAIITIVNYNKIIIPSMYMLFCFIFFLFDLIFFAPFYGLRLFLNLNIVKYSIVIIIIPMVFTILAIGVFKKLKKDTI</sequence>
<name>A0A1L5F517_CLOKL</name>
<feature type="transmembrane region" description="Helical" evidence="1">
    <location>
        <begin position="67"/>
        <end position="88"/>
    </location>
</feature>
<feature type="transmembrane region" description="Helical" evidence="1">
    <location>
        <begin position="128"/>
        <end position="147"/>
    </location>
</feature>
<evidence type="ECO:0000313" key="2">
    <source>
        <dbReference type="EMBL" id="APM37940.1"/>
    </source>
</evidence>
<organism evidence="2 3">
    <name type="scientific">Clostridium kluyveri</name>
    <dbReference type="NCBI Taxonomy" id="1534"/>
    <lineage>
        <taxon>Bacteria</taxon>
        <taxon>Bacillati</taxon>
        <taxon>Bacillota</taxon>
        <taxon>Clostridia</taxon>
        <taxon>Eubacteriales</taxon>
        <taxon>Clostridiaceae</taxon>
        <taxon>Clostridium</taxon>
    </lineage>
</organism>
<feature type="transmembrane region" description="Helical" evidence="1">
    <location>
        <begin position="95"/>
        <end position="116"/>
    </location>
</feature>
<dbReference type="RefSeq" id="WP_073537638.1">
    <property type="nucleotide sequence ID" value="NZ_CP018335.1"/>
</dbReference>
<feature type="transmembrane region" description="Helical" evidence="1">
    <location>
        <begin position="33"/>
        <end position="55"/>
    </location>
</feature>
<keyword evidence="1" id="KW-0812">Transmembrane</keyword>
<evidence type="ECO:0000256" key="1">
    <source>
        <dbReference type="SAM" id="Phobius"/>
    </source>
</evidence>
<reference evidence="2 3" key="1">
    <citation type="submission" date="2016-12" db="EMBL/GenBank/DDBJ databases">
        <title>Complete genome sequence of Clostridium kluyveri JZZ isolated from the pit mud of a Chinese flavor liquor-making factory.</title>
        <authorList>
            <person name="Wang Y."/>
        </authorList>
    </citation>
    <scope>NUCLEOTIDE SEQUENCE [LARGE SCALE GENOMIC DNA]</scope>
    <source>
        <strain evidence="2 3">JZZ</strain>
    </source>
</reference>
<accession>A0A1L5F517</accession>
<feature type="transmembrane region" description="Helical" evidence="1">
    <location>
        <begin position="6"/>
        <end position="26"/>
    </location>
</feature>
<gene>
    <name evidence="2" type="ORF">BS101_03910</name>
</gene>